<dbReference type="PANTHER" id="PTHR43540">
    <property type="entry name" value="PEROXYUREIDOACRYLATE/UREIDOACRYLATE AMIDOHYDROLASE-RELATED"/>
    <property type="match status" value="1"/>
</dbReference>
<evidence type="ECO:0000313" key="4">
    <source>
        <dbReference type="EMBL" id="SNW02520.1"/>
    </source>
</evidence>
<gene>
    <name evidence="4" type="primary">yecD_3</name>
    <name evidence="4" type="ORF">SAMEA4384070_02825</name>
</gene>
<dbReference type="KEGG" id="sfj:SAMEA4384070_2825"/>
<dbReference type="EC" id="3.-.-.-" evidence="4"/>
<keyword evidence="2 4" id="KW-0378">Hydrolase</keyword>
<accession>A0A240C3L1</accession>
<dbReference type="Gene3D" id="3.40.50.850">
    <property type="entry name" value="Isochorismatase-like"/>
    <property type="match status" value="1"/>
</dbReference>
<comment type="similarity">
    <text evidence="1">Belongs to the isochorismatase family.</text>
</comment>
<dbReference type="RefSeq" id="WP_061794555.1">
    <property type="nucleotide sequence ID" value="NZ_CAMIQD010000001.1"/>
</dbReference>
<dbReference type="Pfam" id="PF00857">
    <property type="entry name" value="Isochorismatase"/>
    <property type="match status" value="1"/>
</dbReference>
<dbReference type="SUPFAM" id="SSF52499">
    <property type="entry name" value="Isochorismatase-like hydrolases"/>
    <property type="match status" value="1"/>
</dbReference>
<dbReference type="EMBL" id="LT906479">
    <property type="protein sequence ID" value="SNW02520.1"/>
    <property type="molecule type" value="Genomic_DNA"/>
</dbReference>
<protein>
    <submittedName>
        <fullName evidence="4">Isochorismatase family protein yecD</fullName>
        <ecNumber evidence="4">3.-.-.-</ecNumber>
    </submittedName>
</protein>
<dbReference type="AlphaFoldDB" id="A0A240C3L1"/>
<feature type="domain" description="Isochorismatase-like" evidence="3">
    <location>
        <begin position="9"/>
        <end position="183"/>
    </location>
</feature>
<dbReference type="GO" id="GO:0016787">
    <property type="term" value="F:hydrolase activity"/>
    <property type="evidence" value="ECO:0007669"/>
    <property type="project" value="UniProtKB-KW"/>
</dbReference>
<evidence type="ECO:0000256" key="2">
    <source>
        <dbReference type="ARBA" id="ARBA00022801"/>
    </source>
</evidence>
<dbReference type="InterPro" id="IPR050272">
    <property type="entry name" value="Isochorismatase-like_hydrls"/>
</dbReference>
<sequence>MLKLDAQTTALVLIDLQNGILPYAGGPHSAEQVVSNAALLAARFRLLGAPVFLVRVGWSDSFAEALKQPVDQPAPAPAGGLPASWWEFPAQLAVSDSDVRVTKRQWGAFYGTDLDLQLRRRGVKSVVLCGISTNIGVESTARAAWEHGYELLIAEDACSAQNGEMHRFAVDNIFPRLARVRSTGEILAALDQ</sequence>
<evidence type="ECO:0000256" key="1">
    <source>
        <dbReference type="ARBA" id="ARBA00006336"/>
    </source>
</evidence>
<dbReference type="Proteomes" id="UP000215134">
    <property type="component" value="Chromosome 1"/>
</dbReference>
<organism evidence="4 5">
    <name type="scientific">Serratia ficaria</name>
    <dbReference type="NCBI Taxonomy" id="61651"/>
    <lineage>
        <taxon>Bacteria</taxon>
        <taxon>Pseudomonadati</taxon>
        <taxon>Pseudomonadota</taxon>
        <taxon>Gammaproteobacteria</taxon>
        <taxon>Enterobacterales</taxon>
        <taxon>Yersiniaceae</taxon>
        <taxon>Serratia</taxon>
    </lineage>
</organism>
<dbReference type="CDD" id="cd00431">
    <property type="entry name" value="cysteine_hydrolases"/>
    <property type="match status" value="1"/>
</dbReference>
<name>A0A240C3L1_SERFI</name>
<proteinExistence type="inferred from homology"/>
<dbReference type="InterPro" id="IPR036380">
    <property type="entry name" value="Isochorismatase-like_sf"/>
</dbReference>
<keyword evidence="5" id="KW-1185">Reference proteome</keyword>
<dbReference type="PANTHER" id="PTHR43540:SF7">
    <property type="entry name" value="ISOCHORISMATASE FAMILY PROTEIN YECD"/>
    <property type="match status" value="1"/>
</dbReference>
<dbReference type="NCBIfam" id="NF008517">
    <property type="entry name" value="PRK11440.1"/>
    <property type="match status" value="1"/>
</dbReference>
<evidence type="ECO:0000313" key="5">
    <source>
        <dbReference type="Proteomes" id="UP000215134"/>
    </source>
</evidence>
<dbReference type="FunFam" id="3.40.50.850:FF:000005">
    <property type="entry name" value="Isochorismatase hydrolase"/>
    <property type="match status" value="1"/>
</dbReference>
<dbReference type="OrthoDB" id="9807387at2"/>
<reference evidence="4 5" key="1">
    <citation type="submission" date="2017-06" db="EMBL/GenBank/DDBJ databases">
        <authorList>
            <consortium name="Pathogen Informatics"/>
        </authorList>
    </citation>
    <scope>NUCLEOTIDE SEQUENCE [LARGE SCALE GENOMIC DNA]</scope>
    <source>
        <strain evidence="4 5">NCTC12148</strain>
    </source>
</reference>
<dbReference type="STRING" id="1411141.GCA_001590885_00094"/>
<dbReference type="InterPro" id="IPR000868">
    <property type="entry name" value="Isochorismatase-like_dom"/>
</dbReference>
<evidence type="ECO:0000259" key="3">
    <source>
        <dbReference type="Pfam" id="PF00857"/>
    </source>
</evidence>
<dbReference type="GeneID" id="75027972"/>